<comment type="similarity">
    <text evidence="2">Belongs to the sulfotransferase 3 family.</text>
</comment>
<keyword evidence="8" id="KW-0472">Membrane</keyword>
<keyword evidence="7" id="KW-0333">Golgi apparatus</keyword>
<dbReference type="InterPro" id="IPR005331">
    <property type="entry name" value="Sulfotransferase"/>
</dbReference>
<keyword evidence="11" id="KW-1185">Reference proteome</keyword>
<dbReference type="InterPro" id="IPR027417">
    <property type="entry name" value="P-loop_NTPase"/>
</dbReference>
<dbReference type="Proteomes" id="UP001381693">
    <property type="component" value="Unassembled WGS sequence"/>
</dbReference>
<evidence type="ECO:0000256" key="3">
    <source>
        <dbReference type="ARBA" id="ARBA00022679"/>
    </source>
</evidence>
<evidence type="ECO:0000256" key="1">
    <source>
        <dbReference type="ARBA" id="ARBA00004323"/>
    </source>
</evidence>
<name>A0AAN8X9W0_HALRR</name>
<evidence type="ECO:0000256" key="8">
    <source>
        <dbReference type="ARBA" id="ARBA00023136"/>
    </source>
</evidence>
<keyword evidence="3" id="KW-0808">Transferase</keyword>
<dbReference type="PANTHER" id="PTHR12129:SF20">
    <property type="entry name" value="HEPARAN SULFATE 2-O-SULFOTRANSFERASE PIPE"/>
    <property type="match status" value="1"/>
</dbReference>
<keyword evidence="6" id="KW-1133">Transmembrane helix</keyword>
<keyword evidence="9" id="KW-0325">Glycoprotein</keyword>
<dbReference type="Gene3D" id="3.40.50.300">
    <property type="entry name" value="P-loop containing nucleotide triphosphate hydrolases"/>
    <property type="match status" value="1"/>
</dbReference>
<keyword evidence="5" id="KW-0735">Signal-anchor</keyword>
<comment type="caution">
    <text evidence="10">The sequence shown here is derived from an EMBL/GenBank/DDBJ whole genome shotgun (WGS) entry which is preliminary data.</text>
</comment>
<evidence type="ECO:0000256" key="5">
    <source>
        <dbReference type="ARBA" id="ARBA00022968"/>
    </source>
</evidence>
<dbReference type="AlphaFoldDB" id="A0AAN8X9W0"/>
<proteinExistence type="inferred from homology"/>
<evidence type="ECO:0000313" key="11">
    <source>
        <dbReference type="Proteomes" id="UP001381693"/>
    </source>
</evidence>
<evidence type="ECO:0000256" key="2">
    <source>
        <dbReference type="ARBA" id="ARBA00010569"/>
    </source>
</evidence>
<evidence type="ECO:0000313" key="10">
    <source>
        <dbReference type="EMBL" id="KAK7076573.1"/>
    </source>
</evidence>
<evidence type="ECO:0000256" key="7">
    <source>
        <dbReference type="ARBA" id="ARBA00023034"/>
    </source>
</evidence>
<evidence type="ECO:0000256" key="6">
    <source>
        <dbReference type="ARBA" id="ARBA00022989"/>
    </source>
</evidence>
<dbReference type="InterPro" id="IPR007734">
    <property type="entry name" value="Heparan_SO4_2-O-STrfase"/>
</dbReference>
<evidence type="ECO:0000256" key="4">
    <source>
        <dbReference type="ARBA" id="ARBA00022692"/>
    </source>
</evidence>
<dbReference type="GO" id="GO:0008146">
    <property type="term" value="F:sulfotransferase activity"/>
    <property type="evidence" value="ECO:0007669"/>
    <property type="project" value="InterPro"/>
</dbReference>
<dbReference type="GO" id="GO:0000139">
    <property type="term" value="C:Golgi membrane"/>
    <property type="evidence" value="ECO:0007669"/>
    <property type="project" value="UniProtKB-SubCell"/>
</dbReference>
<dbReference type="PANTHER" id="PTHR12129">
    <property type="entry name" value="HEPARAN SULFATE 2-O-SULFOTRANSFERASE"/>
    <property type="match status" value="1"/>
</dbReference>
<reference evidence="10 11" key="1">
    <citation type="submission" date="2023-11" db="EMBL/GenBank/DDBJ databases">
        <title>Halocaridina rubra genome assembly.</title>
        <authorList>
            <person name="Smith C."/>
        </authorList>
    </citation>
    <scope>NUCLEOTIDE SEQUENCE [LARGE SCALE GENOMIC DNA]</scope>
    <source>
        <strain evidence="10">EP-1</strain>
        <tissue evidence="10">Whole</tissue>
    </source>
</reference>
<gene>
    <name evidence="10" type="ORF">SK128_018481</name>
</gene>
<dbReference type="EMBL" id="JAXCGZ010009616">
    <property type="protein sequence ID" value="KAK7076573.1"/>
    <property type="molecule type" value="Genomic_DNA"/>
</dbReference>
<accession>A0AAN8X9W0</accession>
<feature type="non-terminal residue" evidence="10">
    <location>
        <position position="1"/>
    </location>
</feature>
<comment type="subcellular location">
    <subcellularLocation>
        <location evidence="1">Golgi apparatus membrane</location>
        <topology evidence="1">Single-pass type II membrane protein</topology>
    </subcellularLocation>
</comment>
<evidence type="ECO:0000256" key="9">
    <source>
        <dbReference type="ARBA" id="ARBA00023180"/>
    </source>
</evidence>
<keyword evidence="4" id="KW-0812">Transmembrane</keyword>
<dbReference type="Pfam" id="PF03567">
    <property type="entry name" value="Sulfotransfer_2"/>
    <property type="match status" value="1"/>
</dbReference>
<organism evidence="10 11">
    <name type="scientific">Halocaridina rubra</name>
    <name type="common">Hawaiian red shrimp</name>
    <dbReference type="NCBI Taxonomy" id="373956"/>
    <lineage>
        <taxon>Eukaryota</taxon>
        <taxon>Metazoa</taxon>
        <taxon>Ecdysozoa</taxon>
        <taxon>Arthropoda</taxon>
        <taxon>Crustacea</taxon>
        <taxon>Multicrustacea</taxon>
        <taxon>Malacostraca</taxon>
        <taxon>Eumalacostraca</taxon>
        <taxon>Eucarida</taxon>
        <taxon>Decapoda</taxon>
        <taxon>Pleocyemata</taxon>
        <taxon>Caridea</taxon>
        <taxon>Atyoidea</taxon>
        <taxon>Atyidae</taxon>
        <taxon>Halocaridina</taxon>
    </lineage>
</organism>
<sequence>LSVRNHFDIQYGKILPRRRSALEQKGVLEGLKKKKSLTKHSSPTLHAWISHAFFFDDTGIDGGKLIWMNVVRDPVERFISNFNWNQRRASFRTRRLKIWGVNPEEYYNLNLDECAAANHSLCTWTIYPYGELQLSFFCGQAPACSERNNSWALQRAKYHVEKYYSVVGLLEEPSYTYALLEAYIPSFFQDIKMIKPEKVAINVAGSSKKKPVSNETRMLLRNNLAGDYEFYNYCRQRLYSQAKTLGLQ</sequence>
<protein>
    <submittedName>
        <fullName evidence="10">Uncharacterized protein</fullName>
    </submittedName>
</protein>